<comment type="subcellular location">
    <subcellularLocation>
        <location evidence="1">Cell membrane</location>
        <topology evidence="1">Single-pass membrane protein</topology>
    </subcellularLocation>
</comment>
<dbReference type="PANTHER" id="PTHR33885:SF3">
    <property type="entry name" value="PHAGE SHOCK PROTEIN C"/>
    <property type="match status" value="1"/>
</dbReference>
<gene>
    <name evidence="8" type="ORF">CUJ86_01505</name>
</gene>
<dbReference type="GO" id="GO:0005886">
    <property type="term" value="C:plasma membrane"/>
    <property type="evidence" value="ECO:0007669"/>
    <property type="project" value="UniProtKB-SubCell"/>
</dbReference>
<dbReference type="InterPro" id="IPR007168">
    <property type="entry name" value="Phageshock_PspC_N"/>
</dbReference>
<name>A0A483CRI6_9EURY</name>
<evidence type="ECO:0000313" key="9">
    <source>
        <dbReference type="Proteomes" id="UP000292580"/>
    </source>
</evidence>
<evidence type="ECO:0000256" key="4">
    <source>
        <dbReference type="ARBA" id="ARBA00022989"/>
    </source>
</evidence>
<keyword evidence="9" id="KW-1185">Reference proteome</keyword>
<dbReference type="OrthoDB" id="103681at2157"/>
<evidence type="ECO:0000256" key="6">
    <source>
        <dbReference type="SAM" id="Phobius"/>
    </source>
</evidence>
<evidence type="ECO:0000256" key="1">
    <source>
        <dbReference type="ARBA" id="ARBA00004162"/>
    </source>
</evidence>
<evidence type="ECO:0000259" key="7">
    <source>
        <dbReference type="Pfam" id="PF04024"/>
    </source>
</evidence>
<dbReference type="Pfam" id="PF04024">
    <property type="entry name" value="PspC"/>
    <property type="match status" value="1"/>
</dbReference>
<proteinExistence type="predicted"/>
<feature type="transmembrane region" description="Helical" evidence="6">
    <location>
        <begin position="33"/>
        <end position="58"/>
    </location>
</feature>
<dbReference type="PANTHER" id="PTHR33885">
    <property type="entry name" value="PHAGE SHOCK PROTEIN C"/>
    <property type="match status" value="1"/>
</dbReference>
<comment type="caution">
    <text evidence="8">The sequence shown here is derived from an EMBL/GenBank/DDBJ whole genome shotgun (WGS) entry which is preliminary data.</text>
</comment>
<reference evidence="8 9" key="1">
    <citation type="submission" date="2017-11" db="EMBL/GenBank/DDBJ databases">
        <title>Isolation and Characterization of Methanofollis Species from Methane Seep Offshore SW Taiwan.</title>
        <authorList>
            <person name="Teng N.-H."/>
            <person name="Lai M.-C."/>
            <person name="Chen S.-C."/>
        </authorList>
    </citation>
    <scope>NUCLEOTIDE SEQUENCE [LARGE SCALE GENOMIC DNA]</scope>
    <source>
        <strain evidence="8 9">FWC-SCC2</strain>
    </source>
</reference>
<evidence type="ECO:0000256" key="3">
    <source>
        <dbReference type="ARBA" id="ARBA00022692"/>
    </source>
</evidence>
<keyword evidence="2" id="KW-1003">Cell membrane</keyword>
<sequence>MKRLIRPRDDRIIAGVCSGIARYLEIDPTVVRVLWALFALLGFVVTGVAAYLIAWFLIPEEEEGVIDAEFSVQEEREGQ</sequence>
<keyword evidence="4 6" id="KW-1133">Transmembrane helix</keyword>
<dbReference type="RefSeq" id="WP_130645793.1">
    <property type="nucleotide sequence ID" value="NZ_PGCL01000001.1"/>
</dbReference>
<keyword evidence="3 6" id="KW-0812">Transmembrane</keyword>
<accession>A0A483CRI6</accession>
<protein>
    <recommendedName>
        <fullName evidence="7">Phage shock protein PspC N-terminal domain-containing protein</fullName>
    </recommendedName>
</protein>
<evidence type="ECO:0000256" key="5">
    <source>
        <dbReference type="ARBA" id="ARBA00023136"/>
    </source>
</evidence>
<evidence type="ECO:0000256" key="2">
    <source>
        <dbReference type="ARBA" id="ARBA00022475"/>
    </source>
</evidence>
<organism evidence="8 9">
    <name type="scientific">Methanofollis fontis</name>
    <dbReference type="NCBI Taxonomy" id="2052832"/>
    <lineage>
        <taxon>Archaea</taxon>
        <taxon>Methanobacteriati</taxon>
        <taxon>Methanobacteriota</taxon>
        <taxon>Stenosarchaea group</taxon>
        <taxon>Methanomicrobia</taxon>
        <taxon>Methanomicrobiales</taxon>
        <taxon>Methanomicrobiaceae</taxon>
        <taxon>Methanofollis</taxon>
    </lineage>
</organism>
<feature type="domain" description="Phage shock protein PspC N-terminal" evidence="7">
    <location>
        <begin position="2"/>
        <end position="61"/>
    </location>
</feature>
<keyword evidence="5 6" id="KW-0472">Membrane</keyword>
<dbReference type="InterPro" id="IPR052027">
    <property type="entry name" value="PspC"/>
</dbReference>
<dbReference type="EMBL" id="PGCL01000001">
    <property type="protein sequence ID" value="TAJ45438.1"/>
    <property type="molecule type" value="Genomic_DNA"/>
</dbReference>
<evidence type="ECO:0000313" key="8">
    <source>
        <dbReference type="EMBL" id="TAJ45438.1"/>
    </source>
</evidence>
<dbReference type="AlphaFoldDB" id="A0A483CRI6"/>
<dbReference type="Proteomes" id="UP000292580">
    <property type="component" value="Unassembled WGS sequence"/>
</dbReference>